<dbReference type="GO" id="GO:0006654">
    <property type="term" value="P:phosphatidic acid biosynthetic process"/>
    <property type="evidence" value="ECO:0007669"/>
    <property type="project" value="TreeGrafter"/>
</dbReference>
<dbReference type="OrthoDB" id="7457040at2759"/>
<dbReference type="Pfam" id="PF00561">
    <property type="entry name" value="Abhydrolase_1"/>
    <property type="match status" value="1"/>
</dbReference>
<dbReference type="EMBL" id="GL996503">
    <property type="protein sequence ID" value="EGW31541.1"/>
    <property type="molecule type" value="Genomic_DNA"/>
</dbReference>
<dbReference type="FunCoup" id="G3AQJ4">
    <property type="interactions" value="291"/>
</dbReference>
<dbReference type="GO" id="GO:0042171">
    <property type="term" value="F:lysophosphatidic acid acyltransferase activity"/>
    <property type="evidence" value="ECO:0007669"/>
    <property type="project" value="TreeGrafter"/>
</dbReference>
<organism evidence="3">
    <name type="scientific">Spathaspora passalidarum (strain NRRL Y-27907 / 11-Y1)</name>
    <dbReference type="NCBI Taxonomy" id="619300"/>
    <lineage>
        <taxon>Eukaryota</taxon>
        <taxon>Fungi</taxon>
        <taxon>Dikarya</taxon>
        <taxon>Ascomycota</taxon>
        <taxon>Saccharomycotina</taxon>
        <taxon>Pichiomycetes</taxon>
        <taxon>Debaryomycetaceae</taxon>
        <taxon>Spathaspora</taxon>
    </lineage>
</organism>
<dbReference type="GO" id="GO:0004623">
    <property type="term" value="F:phospholipase A2 activity"/>
    <property type="evidence" value="ECO:0007669"/>
    <property type="project" value="TreeGrafter"/>
</dbReference>
<proteinExistence type="predicted"/>
<dbReference type="GeneID" id="18874196"/>
<dbReference type="InParanoid" id="G3AQJ4"/>
<accession>G3AQJ4</accession>
<dbReference type="Gene3D" id="3.40.50.1820">
    <property type="entry name" value="alpha/beta hydrolase"/>
    <property type="match status" value="1"/>
</dbReference>
<dbReference type="GO" id="GO:0055088">
    <property type="term" value="P:lipid homeostasis"/>
    <property type="evidence" value="ECO:0007669"/>
    <property type="project" value="TreeGrafter"/>
</dbReference>
<gene>
    <name evidence="2" type="ORF">SPAPADRAFT_62136</name>
</gene>
<reference evidence="2 3" key="1">
    <citation type="journal article" date="2011" name="Proc. Natl. Acad. Sci. U.S.A.">
        <title>Comparative genomics of xylose-fermenting fungi for enhanced biofuel production.</title>
        <authorList>
            <person name="Wohlbach D.J."/>
            <person name="Kuo A."/>
            <person name="Sato T.K."/>
            <person name="Potts K.M."/>
            <person name="Salamov A.A."/>
            <person name="LaButti K.M."/>
            <person name="Sun H."/>
            <person name="Clum A."/>
            <person name="Pangilinan J.L."/>
            <person name="Lindquist E.A."/>
            <person name="Lucas S."/>
            <person name="Lapidus A."/>
            <person name="Jin M."/>
            <person name="Gunawan C."/>
            <person name="Balan V."/>
            <person name="Dale B.E."/>
            <person name="Jeffries T.W."/>
            <person name="Zinkel R."/>
            <person name="Barry K.W."/>
            <person name="Grigoriev I.V."/>
            <person name="Gasch A.P."/>
        </authorList>
    </citation>
    <scope>NUCLEOTIDE SEQUENCE [LARGE SCALE GENOMIC DNA]</scope>
    <source>
        <strain evidence="3">NRRL Y-27907 / 11-Y1</strain>
    </source>
</reference>
<dbReference type="HOGENOM" id="CLU_017361_1_0_1"/>
<keyword evidence="3" id="KW-1185">Reference proteome</keyword>
<dbReference type="InterPro" id="IPR029058">
    <property type="entry name" value="AB_hydrolase_fold"/>
</dbReference>
<evidence type="ECO:0000259" key="1">
    <source>
        <dbReference type="Pfam" id="PF00561"/>
    </source>
</evidence>
<dbReference type="KEGG" id="spaa:SPAPADRAFT_62136"/>
<evidence type="ECO:0000313" key="2">
    <source>
        <dbReference type="EMBL" id="EGW31541.1"/>
    </source>
</evidence>
<dbReference type="eggNOG" id="KOG4409">
    <property type="taxonomic scope" value="Eukaryota"/>
</dbReference>
<protein>
    <recommendedName>
        <fullName evidence="1">AB hydrolase-1 domain-containing protein</fullName>
    </recommendedName>
</protein>
<dbReference type="AlphaFoldDB" id="G3AQJ4"/>
<sequence length="496" mass="58109">MRLLFFRSFSVKNSGKFVIPSWYKPNRTLLKKLPLRPAFQIWLNSFKPKRLEHLQKDLVDLMLPETHEENQGIVREFKRVVINKKGDFINEVGLKVVNGEKLPTKHIVFIHGYGASLGCFARNFQLINKFKQSNKYNYHIHFLDNLTFGLSSNPKVDNNSISYWSIPRCASIRMIDNEPTNSKKLYKKYYKLIEGYQLHPDDFHSYKQHFSPILEDLEKFYCQGIDSWRESSGIDKIDFLIGHSYGGYWSGSYSLRYHDKLSNLILLSPVGVERHVHAVTNEVSTRDIQTPSLDPTSFKFLTRLPILSAQHVKKWYGIQPFLPRFLRFLGPWGVQQYFGMWMSKLYKINKLIEKHGGPETVFTNHNDLIYGKKKEIKLIIEYLYNSITSGTHSDIYIKYLLTPATVSKWPLYDKFHKKLSENPEDIKFNINLIYGQYDFMNSEAGNKLISDLKFKLGEDTKKEYSEVSEGGHNLYIDNPFETNQKIFDIVMDQEDK</sequence>
<feature type="domain" description="AB hydrolase-1" evidence="1">
    <location>
        <begin position="105"/>
        <end position="277"/>
    </location>
</feature>
<name>G3AQJ4_SPAPN</name>
<evidence type="ECO:0000313" key="3">
    <source>
        <dbReference type="Proteomes" id="UP000000709"/>
    </source>
</evidence>
<dbReference type="SUPFAM" id="SSF53474">
    <property type="entry name" value="alpha/beta-Hydrolases"/>
    <property type="match status" value="1"/>
</dbReference>
<dbReference type="PANTHER" id="PTHR42886">
    <property type="entry name" value="RE40534P-RELATED"/>
    <property type="match status" value="1"/>
</dbReference>
<dbReference type="OMA" id="YGQYDFM"/>
<dbReference type="Proteomes" id="UP000000709">
    <property type="component" value="Unassembled WGS sequence"/>
</dbReference>
<dbReference type="GO" id="GO:0035965">
    <property type="term" value="P:cardiolipin acyl-chain remodeling"/>
    <property type="evidence" value="ECO:0007669"/>
    <property type="project" value="TreeGrafter"/>
</dbReference>
<dbReference type="GO" id="GO:0005743">
    <property type="term" value="C:mitochondrial inner membrane"/>
    <property type="evidence" value="ECO:0007669"/>
    <property type="project" value="TreeGrafter"/>
</dbReference>
<dbReference type="PANTHER" id="PTHR42886:SF23">
    <property type="entry name" value="1-ACYLGLYCEROL-3-PHOSPHATE O-ACYLTRANSFERASE ICT1-RELATED"/>
    <property type="match status" value="1"/>
</dbReference>
<dbReference type="STRING" id="619300.G3AQJ4"/>
<dbReference type="RefSeq" id="XP_007376319.1">
    <property type="nucleotide sequence ID" value="XM_007376257.1"/>
</dbReference>
<dbReference type="InterPro" id="IPR000073">
    <property type="entry name" value="AB_hydrolase_1"/>
</dbReference>